<organism evidence="1 2">
    <name type="scientific">Sphingobacterium thermophilum</name>
    <dbReference type="NCBI Taxonomy" id="768534"/>
    <lineage>
        <taxon>Bacteria</taxon>
        <taxon>Pseudomonadati</taxon>
        <taxon>Bacteroidota</taxon>
        <taxon>Sphingobacteriia</taxon>
        <taxon>Sphingobacteriales</taxon>
        <taxon>Sphingobacteriaceae</taxon>
        <taxon>Sphingobacterium</taxon>
    </lineage>
</organism>
<gene>
    <name evidence="1" type="ORF">GCM10023173_14690</name>
</gene>
<keyword evidence="2" id="KW-1185">Reference proteome</keyword>
<comment type="caution">
    <text evidence="1">The sequence shown here is derived from an EMBL/GenBank/DDBJ whole genome shotgun (WGS) entry which is preliminary data.</text>
</comment>
<dbReference type="RefSeq" id="WP_345066810.1">
    <property type="nucleotide sequence ID" value="NZ_BAABGR010000015.1"/>
</dbReference>
<accession>A0ABP8R1U2</accession>
<proteinExistence type="predicted"/>
<evidence type="ECO:0000313" key="2">
    <source>
        <dbReference type="Proteomes" id="UP001500394"/>
    </source>
</evidence>
<dbReference type="Proteomes" id="UP001500394">
    <property type="component" value="Unassembled WGS sequence"/>
</dbReference>
<protein>
    <submittedName>
        <fullName evidence="1">Uncharacterized protein</fullName>
    </submittedName>
</protein>
<sequence>MEQSYLSSKSFSKIKASFEISDSDVKFDKSFNITSGSKDVDILVIPIYRGNVHEAYLWVYNNKKENRITTLYESLTYESSILSSASLYSESKLFIMDIDFEKEKTGLRYKIADDLDKRVVSKKLASKKLAKNPPVDTEEETYVDCVTRVYQTAKQACEADATCDTLCDFTPGCHASMLAAAAYTCL</sequence>
<dbReference type="EMBL" id="BAABGR010000015">
    <property type="protein sequence ID" value="GAA4516029.1"/>
    <property type="molecule type" value="Genomic_DNA"/>
</dbReference>
<evidence type="ECO:0000313" key="1">
    <source>
        <dbReference type="EMBL" id="GAA4516029.1"/>
    </source>
</evidence>
<reference evidence="2" key="1">
    <citation type="journal article" date="2019" name="Int. J. Syst. Evol. Microbiol.">
        <title>The Global Catalogue of Microorganisms (GCM) 10K type strain sequencing project: providing services to taxonomists for standard genome sequencing and annotation.</title>
        <authorList>
            <consortium name="The Broad Institute Genomics Platform"/>
            <consortium name="The Broad Institute Genome Sequencing Center for Infectious Disease"/>
            <person name="Wu L."/>
            <person name="Ma J."/>
        </authorList>
    </citation>
    <scope>NUCLEOTIDE SEQUENCE [LARGE SCALE GENOMIC DNA]</scope>
    <source>
        <strain evidence="2">JCM 17858</strain>
    </source>
</reference>
<name>A0ABP8R1U2_9SPHI</name>